<feature type="compositionally biased region" description="Polar residues" evidence="1">
    <location>
        <begin position="19"/>
        <end position="31"/>
    </location>
</feature>
<gene>
    <name evidence="2" type="ORF">PTTW11_01777</name>
</gene>
<dbReference type="EMBL" id="HG992978">
    <property type="protein sequence ID" value="CAE7009019.1"/>
    <property type="molecule type" value="Genomic_DNA"/>
</dbReference>
<protein>
    <recommendedName>
        <fullName evidence="4">Proteophosphoglycan 5</fullName>
    </recommendedName>
</protein>
<dbReference type="Pfam" id="PF15365">
    <property type="entry name" value="PNRC"/>
    <property type="match status" value="1"/>
</dbReference>
<proteinExistence type="predicted"/>
<feature type="region of interest" description="Disordered" evidence="1">
    <location>
        <begin position="1"/>
        <end position="488"/>
    </location>
</feature>
<feature type="compositionally biased region" description="Polar residues" evidence="1">
    <location>
        <begin position="330"/>
        <end position="345"/>
    </location>
</feature>
<evidence type="ECO:0000256" key="1">
    <source>
        <dbReference type="SAM" id="MobiDB-lite"/>
    </source>
</evidence>
<dbReference type="GO" id="GO:0016071">
    <property type="term" value="P:mRNA metabolic process"/>
    <property type="evidence" value="ECO:0007669"/>
    <property type="project" value="UniProtKB-ARBA"/>
</dbReference>
<evidence type="ECO:0008006" key="4">
    <source>
        <dbReference type="Google" id="ProtNLM"/>
    </source>
</evidence>
<feature type="region of interest" description="Disordered" evidence="1">
    <location>
        <begin position="501"/>
        <end position="550"/>
    </location>
</feature>
<feature type="compositionally biased region" description="Polar residues" evidence="1">
    <location>
        <begin position="40"/>
        <end position="51"/>
    </location>
</feature>
<feature type="compositionally biased region" description="Polar residues" evidence="1">
    <location>
        <begin position="539"/>
        <end position="550"/>
    </location>
</feature>
<feature type="compositionally biased region" description="Low complexity" evidence="1">
    <location>
        <begin position="160"/>
        <end position="179"/>
    </location>
</feature>
<dbReference type="Proteomes" id="UP000472372">
    <property type="component" value="Chromosome 2"/>
</dbReference>
<dbReference type="AlphaFoldDB" id="A0A6S6VFP8"/>
<dbReference type="InterPro" id="IPR028322">
    <property type="entry name" value="PNRC-like_rgn"/>
</dbReference>
<name>A0A6S6VFP8_9PLEO</name>
<sequence length="550" mass="58196">MSTAQIAASPRAPRGKPQSPAQAPNKTPGRQSQRKPRNQRAPNSHNDQNAPGASPRRLPADPADSAAYSGEESQRPSAPRSMKKNHQAYSSDRVFSPAESAPVPIHPSATPVKIQGAYAGPTFHASPAPSALPIPKFLSRSVPAKTRAGPPTPPPEDSSDSASPSPSASPSRAPVAFPPRNEQSPLDLLFQADAAERANNNFGGPIPHSPFNQARPHHFKHDSYHSLNGVFPLELDGEGKKAQMSPPPAASPASQRSVTDPNKVPQLKDMHQPGNGNDVMQDLLSRLSMSQKNSTAATPAQPGTQGLPASQSRQTPSPFLDGRPLVRSASGPTTPQTQPSNQDSANFFYGNKNLSPLFKAAKGESPKRNSGLRTEITADSPMIGQGGFQEFASVPPHVMDPNTFSRDQPAHSREGPPNARHMSAPFVQPFQQSPNNRRKTPARQPYQARPESYPSRSNMTGPGPGPGPGPKPRKAAMNSPPASAPKPAVTMMSFVPASVAAKRKPATMPSAAPAPAPQMKTSTPSDSSSLEQDLKRLLNLNSAGETSSVR</sequence>
<evidence type="ECO:0000313" key="3">
    <source>
        <dbReference type="Proteomes" id="UP000472372"/>
    </source>
</evidence>
<feature type="compositionally biased region" description="Polar residues" evidence="1">
    <location>
        <begin position="287"/>
        <end position="317"/>
    </location>
</feature>
<evidence type="ECO:0000313" key="2">
    <source>
        <dbReference type="EMBL" id="CAE7009019.1"/>
    </source>
</evidence>
<accession>A0A6S6VFP8</accession>
<organism evidence="2 3">
    <name type="scientific">Pyrenophora teres f. teres</name>
    <dbReference type="NCBI Taxonomy" id="97479"/>
    <lineage>
        <taxon>Eukaryota</taxon>
        <taxon>Fungi</taxon>
        <taxon>Dikarya</taxon>
        <taxon>Ascomycota</taxon>
        <taxon>Pezizomycotina</taxon>
        <taxon>Dothideomycetes</taxon>
        <taxon>Pleosporomycetidae</taxon>
        <taxon>Pleosporales</taxon>
        <taxon>Pleosporineae</taxon>
        <taxon>Pleosporaceae</taxon>
        <taxon>Pyrenophora</taxon>
    </lineage>
</organism>
<reference evidence="2" key="1">
    <citation type="submission" date="2021-02" db="EMBL/GenBank/DDBJ databases">
        <authorList>
            <person name="Syme A R."/>
            <person name="Syme A R."/>
            <person name="Moolhuijzen P."/>
        </authorList>
    </citation>
    <scope>NUCLEOTIDE SEQUENCE</scope>
    <source>
        <strain evidence="2">W1-1</strain>
    </source>
</reference>
<feature type="compositionally biased region" description="Polar residues" evidence="1">
    <location>
        <begin position="519"/>
        <end position="531"/>
    </location>
</feature>